<dbReference type="InterPro" id="IPR028082">
    <property type="entry name" value="Peripla_BP_I"/>
</dbReference>
<evidence type="ECO:0000313" key="5">
    <source>
        <dbReference type="EMBL" id="RVU04522.1"/>
    </source>
</evidence>
<dbReference type="PANTHER" id="PTHR30146">
    <property type="entry name" value="LACI-RELATED TRANSCRIPTIONAL REPRESSOR"/>
    <property type="match status" value="1"/>
</dbReference>
<dbReference type="InterPro" id="IPR046335">
    <property type="entry name" value="LacI/GalR-like_sensor"/>
</dbReference>
<comment type="caution">
    <text evidence="5">The sequence shown here is derived from an EMBL/GenBank/DDBJ whole genome shotgun (WGS) entry which is preliminary data.</text>
</comment>
<dbReference type="InterPro" id="IPR000843">
    <property type="entry name" value="HTH_LacI"/>
</dbReference>
<dbReference type="CDD" id="cd01392">
    <property type="entry name" value="HTH_LacI"/>
    <property type="match status" value="1"/>
</dbReference>
<proteinExistence type="predicted"/>
<keyword evidence="3" id="KW-0804">Transcription</keyword>
<keyword evidence="2" id="KW-0238">DNA-binding</keyword>
<sequence>MAEAAGVSQSTVSRALSGDPIVAEATRNRILDIARSLNYHIDAAASRTRSGRIETIAVVMVCPEHEDVRVLNPFHYGLLAAICSAASQRGLETIVSFQGARDRLKDSYEQGRRAMGIIVIGTSENHTAWNFFRNSAQNGTHIVCWGAPYDDLDWVRADNHAGAALAVEHLLAQGYKSIAYVGDNNCPQRQFAERYAGYVTAMEQAGKTPRLIEVAPGLSRHEQGRRAAQALLASGQAFNAIFAACDDLALGAMAVLEERGLSVPGDVGVVGFDGVRSGAIAVTPLSTIEPDFAAAGEVLVERMLASVAGEVAPRRRVPVSLVVRESSAAAAPQKATAA</sequence>
<dbReference type="SUPFAM" id="SSF47413">
    <property type="entry name" value="lambda repressor-like DNA-binding domains"/>
    <property type="match status" value="1"/>
</dbReference>
<gene>
    <name evidence="5" type="ORF">EOE18_11825</name>
</gene>
<dbReference type="OrthoDB" id="8433438at2"/>
<organism evidence="5 6">
    <name type="scientific">Novosphingobium umbonatum</name>
    <dbReference type="NCBI Taxonomy" id="1908524"/>
    <lineage>
        <taxon>Bacteria</taxon>
        <taxon>Pseudomonadati</taxon>
        <taxon>Pseudomonadota</taxon>
        <taxon>Alphaproteobacteria</taxon>
        <taxon>Sphingomonadales</taxon>
        <taxon>Sphingomonadaceae</taxon>
        <taxon>Novosphingobium</taxon>
    </lineage>
</organism>
<dbReference type="PANTHER" id="PTHR30146:SF120">
    <property type="entry name" value="ALANINE RACEMASE"/>
    <property type="match status" value="1"/>
</dbReference>
<dbReference type="GO" id="GO:0000976">
    <property type="term" value="F:transcription cis-regulatory region binding"/>
    <property type="evidence" value="ECO:0007669"/>
    <property type="project" value="TreeGrafter"/>
</dbReference>
<dbReference type="EMBL" id="SACO01000008">
    <property type="protein sequence ID" value="RVU04522.1"/>
    <property type="molecule type" value="Genomic_DNA"/>
</dbReference>
<evidence type="ECO:0000256" key="2">
    <source>
        <dbReference type="ARBA" id="ARBA00023125"/>
    </source>
</evidence>
<evidence type="ECO:0000256" key="3">
    <source>
        <dbReference type="ARBA" id="ARBA00023163"/>
    </source>
</evidence>
<accession>A0A437N3M9</accession>
<evidence type="ECO:0000256" key="1">
    <source>
        <dbReference type="ARBA" id="ARBA00023015"/>
    </source>
</evidence>
<dbReference type="GO" id="GO:0003700">
    <property type="term" value="F:DNA-binding transcription factor activity"/>
    <property type="evidence" value="ECO:0007669"/>
    <property type="project" value="TreeGrafter"/>
</dbReference>
<dbReference type="Gene3D" id="1.10.260.40">
    <property type="entry name" value="lambda repressor-like DNA-binding domains"/>
    <property type="match status" value="1"/>
</dbReference>
<reference evidence="5 6" key="1">
    <citation type="submission" date="2019-01" db="EMBL/GenBank/DDBJ databases">
        <authorList>
            <person name="Chen W.-M."/>
        </authorList>
    </citation>
    <scope>NUCLEOTIDE SEQUENCE [LARGE SCALE GENOMIC DNA]</scope>
    <source>
        <strain evidence="5 6">FSY-9</strain>
    </source>
</reference>
<dbReference type="AlphaFoldDB" id="A0A437N3M9"/>
<dbReference type="Pfam" id="PF00356">
    <property type="entry name" value="LacI"/>
    <property type="match status" value="1"/>
</dbReference>
<evidence type="ECO:0000259" key="4">
    <source>
        <dbReference type="PROSITE" id="PS50932"/>
    </source>
</evidence>
<dbReference type="SUPFAM" id="SSF53822">
    <property type="entry name" value="Periplasmic binding protein-like I"/>
    <property type="match status" value="1"/>
</dbReference>
<keyword evidence="1" id="KW-0805">Transcription regulation</keyword>
<dbReference type="Proteomes" id="UP000282837">
    <property type="component" value="Unassembled WGS sequence"/>
</dbReference>
<dbReference type="PROSITE" id="PS50932">
    <property type="entry name" value="HTH_LACI_2"/>
    <property type="match status" value="1"/>
</dbReference>
<name>A0A437N3M9_9SPHN</name>
<dbReference type="SMART" id="SM00354">
    <property type="entry name" value="HTH_LACI"/>
    <property type="match status" value="1"/>
</dbReference>
<feature type="domain" description="HTH lacI-type" evidence="4">
    <location>
        <begin position="1"/>
        <end position="50"/>
    </location>
</feature>
<dbReference type="Gene3D" id="3.40.50.2300">
    <property type="match status" value="2"/>
</dbReference>
<evidence type="ECO:0000313" key="6">
    <source>
        <dbReference type="Proteomes" id="UP000282837"/>
    </source>
</evidence>
<keyword evidence="6" id="KW-1185">Reference proteome</keyword>
<dbReference type="Pfam" id="PF13377">
    <property type="entry name" value="Peripla_BP_3"/>
    <property type="match status" value="1"/>
</dbReference>
<dbReference type="InterPro" id="IPR010982">
    <property type="entry name" value="Lambda_DNA-bd_dom_sf"/>
</dbReference>
<protein>
    <submittedName>
        <fullName evidence="5">LacI family transcriptional regulator</fullName>
    </submittedName>
</protein>